<proteinExistence type="predicted"/>
<dbReference type="RefSeq" id="WP_191897587.1">
    <property type="nucleotide sequence ID" value="NZ_BMQD01000023.1"/>
</dbReference>
<dbReference type="Proteomes" id="UP000627984">
    <property type="component" value="Unassembled WGS sequence"/>
</dbReference>
<evidence type="ECO:0000313" key="1">
    <source>
        <dbReference type="EMBL" id="GGK90854.1"/>
    </source>
</evidence>
<reference evidence="1" key="1">
    <citation type="journal article" date="2014" name="Int. J. Syst. Evol. Microbiol.">
        <title>Complete genome sequence of Corynebacterium casei LMG S-19264T (=DSM 44701T), isolated from a smear-ripened cheese.</title>
        <authorList>
            <consortium name="US DOE Joint Genome Institute (JGI-PGF)"/>
            <person name="Walter F."/>
            <person name="Albersmeier A."/>
            <person name="Kalinowski J."/>
            <person name="Ruckert C."/>
        </authorList>
    </citation>
    <scope>NUCLEOTIDE SEQUENCE</scope>
    <source>
        <strain evidence="1">JCM 3093</strain>
    </source>
</reference>
<reference evidence="1" key="2">
    <citation type="submission" date="2022-09" db="EMBL/GenBank/DDBJ databases">
        <authorList>
            <person name="Sun Q."/>
            <person name="Ohkuma M."/>
        </authorList>
    </citation>
    <scope>NUCLEOTIDE SEQUENCE</scope>
    <source>
        <strain evidence="1">JCM 3093</strain>
    </source>
</reference>
<organism evidence="1 2">
    <name type="scientific">Planomonospora parontospora</name>
    <dbReference type="NCBI Taxonomy" id="58119"/>
    <lineage>
        <taxon>Bacteria</taxon>
        <taxon>Bacillati</taxon>
        <taxon>Actinomycetota</taxon>
        <taxon>Actinomycetes</taxon>
        <taxon>Streptosporangiales</taxon>
        <taxon>Streptosporangiaceae</taxon>
        <taxon>Planomonospora</taxon>
    </lineage>
</organism>
<comment type="caution">
    <text evidence="1">The sequence shown here is derived from an EMBL/GenBank/DDBJ whole genome shotgun (WGS) entry which is preliminary data.</text>
</comment>
<evidence type="ECO:0000313" key="2">
    <source>
        <dbReference type="Proteomes" id="UP000627984"/>
    </source>
</evidence>
<gene>
    <name evidence="1" type="ORF">GCM10010126_57890</name>
</gene>
<accession>A0AA37BMC4</accession>
<dbReference type="AlphaFoldDB" id="A0AA37BMC4"/>
<name>A0AA37BMC4_9ACTN</name>
<sequence>MTGPAEPRGAVARHDQWRTTHLAERNGLWCIRIGHPGYARSGGLFAAAVSAAPLCRPTMIVRWGPADDGGAVDKRGACLGCTWEGPTRRSVNDAVEDAHDHAWPSWRSLLAVRELRTSSHDPEAVRRWRLQVTSSYPPGWLESGGPIVVRRRNPDDRMHRAGKAPSGGYEIVAVPDLREESSGEAVQGTLPGL</sequence>
<dbReference type="InterPro" id="IPR045930">
    <property type="entry name" value="DUF6349"/>
</dbReference>
<dbReference type="EMBL" id="BMQD01000023">
    <property type="protein sequence ID" value="GGK90854.1"/>
    <property type="molecule type" value="Genomic_DNA"/>
</dbReference>
<dbReference type="Pfam" id="PF19876">
    <property type="entry name" value="DUF6349"/>
    <property type="match status" value="1"/>
</dbReference>
<protein>
    <submittedName>
        <fullName evidence="1">Uncharacterized protein</fullName>
    </submittedName>
</protein>